<organism evidence="13 14">
    <name type="scientific">Coprococcus eutactus</name>
    <dbReference type="NCBI Taxonomy" id="33043"/>
    <lineage>
        <taxon>Bacteria</taxon>
        <taxon>Bacillati</taxon>
        <taxon>Bacillota</taxon>
        <taxon>Clostridia</taxon>
        <taxon>Lachnospirales</taxon>
        <taxon>Lachnospiraceae</taxon>
        <taxon>Coprococcus</taxon>
    </lineage>
</organism>
<dbReference type="InterPro" id="IPR014756">
    <property type="entry name" value="Ig_E-set"/>
</dbReference>
<comment type="caution">
    <text evidence="13">The sequence shown here is derived from an EMBL/GenBank/DDBJ whole genome shotgun (WGS) entry which is preliminary data.</text>
</comment>
<evidence type="ECO:0000256" key="8">
    <source>
        <dbReference type="PROSITE-ProRule" id="PRU10060"/>
    </source>
</evidence>
<dbReference type="OrthoDB" id="9758662at2"/>
<evidence type="ECO:0000256" key="7">
    <source>
        <dbReference type="PROSITE-ProRule" id="PRU10059"/>
    </source>
</evidence>
<reference evidence="13 14" key="1">
    <citation type="submission" date="2018-08" db="EMBL/GenBank/DDBJ databases">
        <title>A genome reference for cultivated species of the human gut microbiota.</title>
        <authorList>
            <person name="Zou Y."/>
            <person name="Xue W."/>
            <person name="Luo G."/>
        </authorList>
    </citation>
    <scope>NUCLEOTIDE SEQUENCE [LARGE SCALE GENOMIC DNA]</scope>
    <source>
        <strain evidence="13 14">AF22-21</strain>
    </source>
</reference>
<dbReference type="InterPro" id="IPR008979">
    <property type="entry name" value="Galactose-bd-like_sf"/>
</dbReference>
<dbReference type="InterPro" id="IPR004197">
    <property type="entry name" value="Cellulase_Ig-like"/>
</dbReference>
<feature type="domain" description="Cellulase Ig-like" evidence="12">
    <location>
        <begin position="238"/>
        <end position="313"/>
    </location>
</feature>
<dbReference type="SUPFAM" id="SSF48208">
    <property type="entry name" value="Six-hairpin glycosidases"/>
    <property type="match status" value="1"/>
</dbReference>
<keyword evidence="5 7" id="KW-0326">Glycosidase</keyword>
<evidence type="ECO:0000256" key="6">
    <source>
        <dbReference type="ARBA" id="ARBA00023326"/>
    </source>
</evidence>
<dbReference type="PANTHER" id="PTHR22298">
    <property type="entry name" value="ENDO-1,4-BETA-GLUCANASE"/>
    <property type="match status" value="1"/>
</dbReference>
<feature type="active site" evidence="8">
    <location>
        <position position="742"/>
    </location>
</feature>
<feature type="chain" id="PRO_5039755751" description="Endoglucanase" evidence="9">
    <location>
        <begin position="23"/>
        <end position="759"/>
    </location>
</feature>
<accession>A0A3R5WPM5</accession>
<gene>
    <name evidence="13" type="ORF">DWX94_03095</name>
</gene>
<dbReference type="GO" id="GO:0030245">
    <property type="term" value="P:cellulose catabolic process"/>
    <property type="evidence" value="ECO:0007669"/>
    <property type="project" value="UniProtKB-KW"/>
</dbReference>
<dbReference type="Proteomes" id="UP000283295">
    <property type="component" value="Unassembled WGS sequence"/>
</dbReference>
<dbReference type="CDD" id="cd02850">
    <property type="entry name" value="E_set_Cellulase_N"/>
    <property type="match status" value="1"/>
</dbReference>
<evidence type="ECO:0000259" key="12">
    <source>
        <dbReference type="Pfam" id="PF02927"/>
    </source>
</evidence>
<dbReference type="InterPro" id="IPR013783">
    <property type="entry name" value="Ig-like_fold"/>
</dbReference>
<dbReference type="GO" id="GO:0008810">
    <property type="term" value="F:cellulase activity"/>
    <property type="evidence" value="ECO:0007669"/>
    <property type="project" value="UniProtKB-EC"/>
</dbReference>
<keyword evidence="4 7" id="KW-0119">Carbohydrate metabolism</keyword>
<dbReference type="Pfam" id="PF00759">
    <property type="entry name" value="Glyco_hydro_9"/>
    <property type="match status" value="1"/>
</dbReference>
<proteinExistence type="inferred from homology"/>
<dbReference type="Gene3D" id="2.60.120.260">
    <property type="entry name" value="Galactose-binding domain-like"/>
    <property type="match status" value="1"/>
</dbReference>
<evidence type="ECO:0000259" key="11">
    <source>
        <dbReference type="Pfam" id="PF00759"/>
    </source>
</evidence>
<keyword evidence="9" id="KW-0732">Signal</keyword>
<dbReference type="InterPro" id="IPR008928">
    <property type="entry name" value="6-hairpin_glycosidase_sf"/>
</dbReference>
<feature type="domain" description="Glycoside hydrolase family 9" evidence="11">
    <location>
        <begin position="326"/>
        <end position="755"/>
    </location>
</feature>
<feature type="region of interest" description="Disordered" evidence="10">
    <location>
        <begin position="25"/>
        <end position="57"/>
    </location>
</feature>
<evidence type="ECO:0000256" key="2">
    <source>
        <dbReference type="ARBA" id="ARBA00022801"/>
    </source>
</evidence>
<dbReference type="SUPFAM" id="SSF49785">
    <property type="entry name" value="Galactose-binding domain-like"/>
    <property type="match status" value="1"/>
</dbReference>
<dbReference type="Gene3D" id="1.50.10.10">
    <property type="match status" value="1"/>
</dbReference>
<feature type="signal peptide" evidence="9">
    <location>
        <begin position="1"/>
        <end position="22"/>
    </location>
</feature>
<dbReference type="PROSITE" id="PS00592">
    <property type="entry name" value="GH9_2"/>
    <property type="match status" value="1"/>
</dbReference>
<sequence>MAKMRKVLAVTMAAAMTMSMLAGCGDKKTDGTEEQTVQSTETESGDVSTETEETETSEAVTEAENSQVTDGDVLVDLNFDDNDTDGCATYFNGGQAELLNENGELCLDVTSTGKLDYANQIYYDGFALNQDCVYELSFDVHSTIERALQYRIQINGGDYHAYVMDEAMVGTDTQHVSTQFTMSEESDPAPRLCMNLGHFDGKGDDSTPHKIYFDNIKLTVVDASKAQQVETIPEPKIVNVNQLGYKKNAQKLATITNESAKTFDVVDVATGKSVKTGELGDWHYDSGADLRYTIVDFSDVNAEGTYKITVDTGEESYEFQVKDGIYDDIYKASVLMLYDQRCGTALDSAAAGDFAHEACHTGQAIVYGSDVAKDVTGGWHDAGDYGRYVVPGAKAVQDLLLTYEDSAEAAKDDTIGIPESGNGVPDILDEARYELDWMLKMQDENSGGVYHKVTGEVFPETVLAVDETAQMILSPISTAATGDFAAVMAKASVIYRDIDKDFADTCLAAAQKAWKYLEEHEEDPGFTNVGDIVTGSYSDARMTDEYLWAAAELYIATGDESYNDYVKKTVKTSVKYGLGWADVGYYAIYDYCMNVKDCEAEKAILKEGADELVKNYGKCGFGSATGGEYVWGSNMAVANDGMLMLMASKVFGDASYVDYAADQLNYLLGRNPVSYCYVTGYGSQTPENPHHRPSEVLGKAMPGMLIGGANGNLQDPYAKAVLADMAPEKCYVDNAQSYSCNEVTIYWNSPLVYLLAAMK</sequence>
<evidence type="ECO:0000256" key="4">
    <source>
        <dbReference type="ARBA" id="ARBA00023277"/>
    </source>
</evidence>
<dbReference type="EMBL" id="QRVK01000004">
    <property type="protein sequence ID" value="RGS43787.1"/>
    <property type="molecule type" value="Genomic_DNA"/>
</dbReference>
<feature type="active site" evidence="8">
    <location>
        <position position="733"/>
    </location>
</feature>
<dbReference type="PROSITE" id="PS00698">
    <property type="entry name" value="GH9_3"/>
    <property type="match status" value="1"/>
</dbReference>
<comment type="similarity">
    <text evidence="1 7 9">Belongs to the glycosyl hydrolase 9 (cellulase E) family.</text>
</comment>
<keyword evidence="3 9" id="KW-0136">Cellulose degradation</keyword>
<keyword evidence="2 7" id="KW-0378">Hydrolase</keyword>
<keyword evidence="6 7" id="KW-0624">Polysaccharide degradation</keyword>
<evidence type="ECO:0000313" key="13">
    <source>
        <dbReference type="EMBL" id="RGS43787.1"/>
    </source>
</evidence>
<evidence type="ECO:0000256" key="9">
    <source>
        <dbReference type="RuleBase" id="RU361166"/>
    </source>
</evidence>
<evidence type="ECO:0000256" key="10">
    <source>
        <dbReference type="SAM" id="MobiDB-lite"/>
    </source>
</evidence>
<dbReference type="Gene3D" id="2.60.40.10">
    <property type="entry name" value="Immunoglobulins"/>
    <property type="match status" value="1"/>
</dbReference>
<comment type="catalytic activity">
    <reaction evidence="9">
        <text>Endohydrolysis of (1-&gt;4)-beta-D-glucosidic linkages in cellulose, lichenin and cereal beta-D-glucans.</text>
        <dbReference type="EC" id="3.2.1.4"/>
    </reaction>
</comment>
<dbReference type="SUPFAM" id="SSF81296">
    <property type="entry name" value="E set domains"/>
    <property type="match status" value="1"/>
</dbReference>
<dbReference type="InterPro" id="IPR001701">
    <property type="entry name" value="Glyco_hydro_9"/>
</dbReference>
<dbReference type="PROSITE" id="PS51257">
    <property type="entry name" value="PROKAR_LIPOPROTEIN"/>
    <property type="match status" value="1"/>
</dbReference>
<dbReference type="InterPro" id="IPR033126">
    <property type="entry name" value="Glyco_hydro_9_Asp/Glu_AS"/>
</dbReference>
<dbReference type="Pfam" id="PF02927">
    <property type="entry name" value="CelD_N"/>
    <property type="match status" value="1"/>
</dbReference>
<evidence type="ECO:0000256" key="3">
    <source>
        <dbReference type="ARBA" id="ARBA00023001"/>
    </source>
</evidence>
<name>A0A3R5WPM5_9FIRM</name>
<feature type="active site" evidence="7">
    <location>
        <position position="690"/>
    </location>
</feature>
<dbReference type="EC" id="3.2.1.4" evidence="9"/>
<protein>
    <recommendedName>
        <fullName evidence="9">Endoglucanase</fullName>
        <ecNumber evidence="9">3.2.1.4</ecNumber>
    </recommendedName>
</protein>
<evidence type="ECO:0000256" key="1">
    <source>
        <dbReference type="ARBA" id="ARBA00007072"/>
    </source>
</evidence>
<evidence type="ECO:0000256" key="5">
    <source>
        <dbReference type="ARBA" id="ARBA00023295"/>
    </source>
</evidence>
<evidence type="ECO:0000313" key="14">
    <source>
        <dbReference type="Proteomes" id="UP000283295"/>
    </source>
</evidence>
<feature type="compositionally biased region" description="Low complexity" evidence="10">
    <location>
        <begin position="34"/>
        <end position="48"/>
    </location>
</feature>
<dbReference type="InterPro" id="IPR018221">
    <property type="entry name" value="Glyco_hydro_9_His_AS"/>
</dbReference>
<dbReference type="AlphaFoldDB" id="A0A3R5WPM5"/>
<dbReference type="InterPro" id="IPR012341">
    <property type="entry name" value="6hp_glycosidase-like_sf"/>
</dbReference>